<keyword evidence="3" id="KW-1185">Reference proteome</keyword>
<evidence type="ECO:0000256" key="1">
    <source>
        <dbReference type="SAM" id="MobiDB-lite"/>
    </source>
</evidence>
<dbReference type="SUPFAM" id="SSF57959">
    <property type="entry name" value="Leucine zipper domain"/>
    <property type="match status" value="1"/>
</dbReference>
<dbReference type="PANTHER" id="PTHR38116">
    <property type="entry name" value="CHROMOSOME 7, WHOLE GENOME SHOTGUN SEQUENCE"/>
    <property type="match status" value="1"/>
</dbReference>
<reference evidence="3" key="1">
    <citation type="journal article" date="2016" name="Genome Announc.">
        <title>Draft genome sequences of fungus Aspergillus calidoustus.</title>
        <authorList>
            <person name="Horn F."/>
            <person name="Linde J."/>
            <person name="Mattern D.J."/>
            <person name="Walther G."/>
            <person name="Guthke R."/>
            <person name="Scherlach K."/>
            <person name="Martin K."/>
            <person name="Brakhage A.A."/>
            <person name="Petzke L."/>
            <person name="Valiante V."/>
        </authorList>
    </citation>
    <scope>NUCLEOTIDE SEQUENCE [LARGE SCALE GENOMIC DNA]</scope>
    <source>
        <strain evidence="3">SF006504</strain>
    </source>
</reference>
<organism evidence="2 3">
    <name type="scientific">Aspergillus calidoustus</name>
    <dbReference type="NCBI Taxonomy" id="454130"/>
    <lineage>
        <taxon>Eukaryota</taxon>
        <taxon>Fungi</taxon>
        <taxon>Dikarya</taxon>
        <taxon>Ascomycota</taxon>
        <taxon>Pezizomycotina</taxon>
        <taxon>Eurotiomycetes</taxon>
        <taxon>Eurotiomycetidae</taxon>
        <taxon>Eurotiales</taxon>
        <taxon>Aspergillaceae</taxon>
        <taxon>Aspergillus</taxon>
        <taxon>Aspergillus subgen. Nidulantes</taxon>
    </lineage>
</organism>
<dbReference type="GO" id="GO:0003700">
    <property type="term" value="F:DNA-binding transcription factor activity"/>
    <property type="evidence" value="ECO:0007669"/>
    <property type="project" value="InterPro"/>
</dbReference>
<feature type="compositionally biased region" description="Polar residues" evidence="1">
    <location>
        <begin position="70"/>
        <end position="92"/>
    </location>
</feature>
<dbReference type="CDD" id="cd14688">
    <property type="entry name" value="bZIP_YAP"/>
    <property type="match status" value="1"/>
</dbReference>
<feature type="compositionally biased region" description="Basic and acidic residues" evidence="1">
    <location>
        <begin position="1"/>
        <end position="15"/>
    </location>
</feature>
<dbReference type="AlphaFoldDB" id="A0A0U5CIR8"/>
<dbReference type="InterPro" id="IPR046347">
    <property type="entry name" value="bZIP_sf"/>
</dbReference>
<dbReference type="PANTHER" id="PTHR38116:SF5">
    <property type="entry name" value="BZIP DOMAIN-CONTAINING PROTEIN"/>
    <property type="match status" value="1"/>
</dbReference>
<feature type="region of interest" description="Disordered" evidence="1">
    <location>
        <begin position="70"/>
        <end position="100"/>
    </location>
</feature>
<name>A0A0U5CIR8_ASPCI</name>
<accession>A0A0U5CIR8</accession>
<feature type="region of interest" description="Disordered" evidence="1">
    <location>
        <begin position="1"/>
        <end position="29"/>
    </location>
</feature>
<dbReference type="Proteomes" id="UP000054771">
    <property type="component" value="Unassembled WGS sequence"/>
</dbReference>
<evidence type="ECO:0000313" key="3">
    <source>
        <dbReference type="Proteomes" id="UP000054771"/>
    </source>
</evidence>
<protein>
    <submittedName>
        <fullName evidence="2">Putative AP1-like basic-leucine zipper transcription factor</fullName>
    </submittedName>
</protein>
<dbReference type="OMA" id="ARWWCEM"/>
<dbReference type="OrthoDB" id="5973539at2759"/>
<evidence type="ECO:0000313" key="2">
    <source>
        <dbReference type="EMBL" id="CEL10777.1"/>
    </source>
</evidence>
<sequence length="394" mass="44380">MAEAPPKKQASERRKQQNRVAQKGYRERQKRRMQALERLLDVHQNCLEDSSNDFSSTTVIASENGLATQATSAAGTNPTTPSVLADSSSTAGSPGVYRGNEIHEPAAHQNAGSLMQFQPTQTSNLLLRERVLDQLMQEIDSVDETIYSRIISKEISINQIFQAGLRHVLTDPLHNPSSNVTPSMDGLETALRTDKILVPENSMQVHTHALPDIYANHLRLKQFTEVAALRASAEAIGLSFDVLTDPDAESPFYRESISKDAAETMVKEEFDNVVPHLRPTIAQIRYSHHPYLDALPFPTLRGRIIEACSLESPLFEEEDLCDDMEKGRLICWGSYLGGGNGATGFGCPWDYRSWEAQPWFLKKWWFFIGGEQGELFQQTRWWHELRGDRLVAPW</sequence>
<dbReference type="EMBL" id="CDMC01000020">
    <property type="protein sequence ID" value="CEL10777.1"/>
    <property type="molecule type" value="Genomic_DNA"/>
</dbReference>
<dbReference type="Pfam" id="PF11905">
    <property type="entry name" value="DUF3425"/>
    <property type="match status" value="1"/>
</dbReference>
<dbReference type="Gene3D" id="1.20.5.170">
    <property type="match status" value="1"/>
</dbReference>
<dbReference type="STRING" id="454130.A0A0U5CIR8"/>
<gene>
    <name evidence="2" type="ORF">ASPCAL13890</name>
</gene>
<dbReference type="InterPro" id="IPR021833">
    <property type="entry name" value="DUF3425"/>
</dbReference>
<proteinExistence type="predicted"/>